<evidence type="ECO:0000259" key="2">
    <source>
        <dbReference type="Pfam" id="PF25096"/>
    </source>
</evidence>
<keyword evidence="3" id="KW-1185">Reference proteome</keyword>
<evidence type="ECO:0000256" key="1">
    <source>
        <dbReference type="SAM" id="SignalP"/>
    </source>
</evidence>
<accession>A0A915B4X5</accession>
<protein>
    <submittedName>
        <fullName evidence="4">FHA domain-containing protein</fullName>
    </submittedName>
</protein>
<proteinExistence type="predicted"/>
<dbReference type="PANTHER" id="PTHR34493:SF2">
    <property type="entry name" value="SECRETED PROTEIN"/>
    <property type="match status" value="1"/>
</dbReference>
<keyword evidence="1" id="KW-0732">Signal</keyword>
<dbReference type="Proteomes" id="UP000887569">
    <property type="component" value="Unplaced"/>
</dbReference>
<evidence type="ECO:0000313" key="3">
    <source>
        <dbReference type="Proteomes" id="UP000887569"/>
    </source>
</evidence>
<feature type="domain" description="DUF7808" evidence="2">
    <location>
        <begin position="31"/>
        <end position="158"/>
    </location>
</feature>
<sequence length="180" mass="20788">MEFVGILLALIVRNIIANDVEDKVDYSKVVRWERRTLVCRTRNANNSTHLPADCRLKIGKDGTEVSTACFVETFEQRSLGGRKSIAFSNKRTLCDIQCKGADRDSVISKIPNSLHDCIRWYNYNTLKRDGRWFMWRSDKCRNLDVTLEVHCGFPYDESGSTSLTPTFRISTKLNHLMKIY</sequence>
<feature type="chain" id="PRO_5036995477" evidence="1">
    <location>
        <begin position="18"/>
        <end position="180"/>
    </location>
</feature>
<dbReference type="AlphaFoldDB" id="A0A915B4X5"/>
<feature type="signal peptide" evidence="1">
    <location>
        <begin position="1"/>
        <end position="17"/>
    </location>
</feature>
<dbReference type="Pfam" id="PF25096">
    <property type="entry name" value="DUF7808"/>
    <property type="match status" value="1"/>
</dbReference>
<dbReference type="WBParaSite" id="PgR024_g038_t06">
    <property type="protein sequence ID" value="PgR024_g038_t06"/>
    <property type="gene ID" value="PgR024_g038"/>
</dbReference>
<name>A0A915B4X5_PARUN</name>
<evidence type="ECO:0000313" key="4">
    <source>
        <dbReference type="WBParaSite" id="PgR024_g038_t06"/>
    </source>
</evidence>
<dbReference type="InterPro" id="IPR056710">
    <property type="entry name" value="DUF7808"/>
</dbReference>
<dbReference type="PANTHER" id="PTHR34493">
    <property type="entry name" value="PROTEIN CBG13422-RELATED"/>
    <property type="match status" value="1"/>
</dbReference>
<reference evidence="4" key="1">
    <citation type="submission" date="2022-11" db="UniProtKB">
        <authorList>
            <consortium name="WormBaseParasite"/>
        </authorList>
    </citation>
    <scope>IDENTIFICATION</scope>
</reference>
<organism evidence="3 4">
    <name type="scientific">Parascaris univalens</name>
    <name type="common">Nematode worm</name>
    <dbReference type="NCBI Taxonomy" id="6257"/>
    <lineage>
        <taxon>Eukaryota</taxon>
        <taxon>Metazoa</taxon>
        <taxon>Ecdysozoa</taxon>
        <taxon>Nematoda</taxon>
        <taxon>Chromadorea</taxon>
        <taxon>Rhabditida</taxon>
        <taxon>Spirurina</taxon>
        <taxon>Ascaridomorpha</taxon>
        <taxon>Ascaridoidea</taxon>
        <taxon>Ascarididae</taxon>
        <taxon>Parascaris</taxon>
    </lineage>
</organism>